<dbReference type="EMBL" id="MWUU01000003">
    <property type="protein sequence ID" value="PCF56477.1"/>
    <property type="molecule type" value="Genomic_DNA"/>
</dbReference>
<gene>
    <name evidence="2" type="ORF">B5C08_03235</name>
</gene>
<dbReference type="PANTHER" id="PTHR36110">
    <property type="entry name" value="RING-CLEAVING DIOXYGENASE MHQE-RELATED"/>
    <property type="match status" value="1"/>
</dbReference>
<dbReference type="Pfam" id="PF00903">
    <property type="entry name" value="Glyoxalase"/>
    <property type="match status" value="1"/>
</dbReference>
<dbReference type="Proteomes" id="UP000218335">
    <property type="component" value="Unassembled WGS sequence"/>
</dbReference>
<dbReference type="InterPro" id="IPR029068">
    <property type="entry name" value="Glyas_Bleomycin-R_OHBP_Dase"/>
</dbReference>
<accession>A0A2A4GZP4</accession>
<keyword evidence="2" id="KW-0223">Dioxygenase</keyword>
<dbReference type="InterPro" id="IPR052537">
    <property type="entry name" value="Extradiol_RC_dioxygenase"/>
</dbReference>
<dbReference type="GO" id="GO:0051213">
    <property type="term" value="F:dioxygenase activity"/>
    <property type="evidence" value="ECO:0007669"/>
    <property type="project" value="UniProtKB-KW"/>
</dbReference>
<dbReference type="AlphaFoldDB" id="A0A2A4GZP4"/>
<name>A0A2A4GZP4_9STAP</name>
<dbReference type="GeneID" id="77324213"/>
<keyword evidence="2" id="KW-0560">Oxidoreductase</keyword>
<dbReference type="SUPFAM" id="SSF54593">
    <property type="entry name" value="Glyoxalase/Bleomycin resistance protein/Dihydroxybiphenyl dioxygenase"/>
    <property type="match status" value="1"/>
</dbReference>
<dbReference type="InterPro" id="IPR004360">
    <property type="entry name" value="Glyas_Fos-R_dOase_dom"/>
</dbReference>
<comment type="caution">
    <text evidence="2">The sequence shown here is derived from an EMBL/GenBank/DDBJ whole genome shotgun (WGS) entry which is preliminary data.</text>
</comment>
<dbReference type="RefSeq" id="WP_096555461.1">
    <property type="nucleotide sequence ID" value="NZ_CP094734.1"/>
</dbReference>
<evidence type="ECO:0000259" key="1">
    <source>
        <dbReference type="PROSITE" id="PS51819"/>
    </source>
</evidence>
<proteinExistence type="predicted"/>
<protein>
    <submittedName>
        <fullName evidence="2">Ring-cleaving dioxygenase</fullName>
    </submittedName>
</protein>
<evidence type="ECO:0000313" key="3">
    <source>
        <dbReference type="Proteomes" id="UP000218335"/>
    </source>
</evidence>
<dbReference type="Gene3D" id="3.10.180.10">
    <property type="entry name" value="2,3-Dihydroxybiphenyl 1,2-Dioxygenase, domain 1"/>
    <property type="match status" value="2"/>
</dbReference>
<reference evidence="2 3" key="1">
    <citation type="journal article" date="2017" name="PLoS ONE">
        <title>Development of a real-time PCR for detection of Staphylococcus pseudintermedius using a novel automated comparison of whole-genome sequences.</title>
        <authorList>
            <person name="Verstappen K.M."/>
            <person name="Huijbregts L."/>
            <person name="Spaninks M."/>
            <person name="Wagenaar J.A."/>
            <person name="Fluit A.C."/>
            <person name="Duim B."/>
        </authorList>
    </citation>
    <scope>NUCLEOTIDE SEQUENCE [LARGE SCALE GENOMIC DNA]</scope>
    <source>
        <strain evidence="2 3">215070706401-1</strain>
    </source>
</reference>
<dbReference type="PROSITE" id="PS51819">
    <property type="entry name" value="VOC"/>
    <property type="match status" value="1"/>
</dbReference>
<dbReference type="PANTHER" id="PTHR36110:SF4">
    <property type="entry name" value="RING-CLEAVING DIOXYGENASE MHQA-RELATED"/>
    <property type="match status" value="1"/>
</dbReference>
<feature type="domain" description="VOC" evidence="1">
    <location>
        <begin position="5"/>
        <end position="130"/>
    </location>
</feature>
<sequence>MNITGHHHISMYTKDLDQNKAFYTETLGLHLTKETVNQDDHGMVHIFYGDQQNSPGTLLTFFEIPNAGAMRKGTNMIARIGLLVPNEAALDFFEARLQGKATNISRGTYMEQPALYFDDPDTLSYVMMVNGDAVIPNGWQNPVDNDIPAEYQILGLGPIEIHVADAQKTLDYLRDTLDFKDKAQFGEQSVVAIDAQGYYSDLVVIEKDGPNVRPGRGYVHHHALATENDDTLNQLVSLHDDLAGKHSGVIDRIWFKSLYYRQNKIMYEFATLAPGF</sequence>
<evidence type="ECO:0000313" key="2">
    <source>
        <dbReference type="EMBL" id="PCF56477.1"/>
    </source>
</evidence>
<organism evidence="2 3">
    <name type="scientific">Staphylococcus delphini</name>
    <dbReference type="NCBI Taxonomy" id="53344"/>
    <lineage>
        <taxon>Bacteria</taxon>
        <taxon>Bacillati</taxon>
        <taxon>Bacillota</taxon>
        <taxon>Bacilli</taxon>
        <taxon>Bacillales</taxon>
        <taxon>Staphylococcaceae</taxon>
        <taxon>Staphylococcus</taxon>
        <taxon>Staphylococcus intermedius group</taxon>
    </lineage>
</organism>
<dbReference type="InterPro" id="IPR037523">
    <property type="entry name" value="VOC_core"/>
</dbReference>